<keyword evidence="3" id="KW-1185">Reference proteome</keyword>
<keyword evidence="1" id="KW-1133">Transmembrane helix</keyword>
<evidence type="ECO:0000313" key="2">
    <source>
        <dbReference type="EMBL" id="MCR2044096.1"/>
    </source>
</evidence>
<organism evidence="2 3">
    <name type="scientific">Anaerosalibacter massiliensis</name>
    <dbReference type="NCBI Taxonomy" id="1347392"/>
    <lineage>
        <taxon>Bacteria</taxon>
        <taxon>Bacillati</taxon>
        <taxon>Bacillota</taxon>
        <taxon>Tissierellia</taxon>
        <taxon>Tissierellales</taxon>
        <taxon>Sporanaerobacteraceae</taxon>
        <taxon>Anaerosalibacter</taxon>
    </lineage>
</organism>
<accession>A0A9X2MIE2</accession>
<evidence type="ECO:0000313" key="3">
    <source>
        <dbReference type="Proteomes" id="UP001142078"/>
    </source>
</evidence>
<dbReference type="Proteomes" id="UP001142078">
    <property type="component" value="Unassembled WGS sequence"/>
</dbReference>
<keyword evidence="1" id="KW-0472">Membrane</keyword>
<feature type="transmembrane region" description="Helical" evidence="1">
    <location>
        <begin position="36"/>
        <end position="55"/>
    </location>
</feature>
<sequence length="131" mass="15936">MKWFDYVEDKLIFICINLIGLLLLSFYLKLLGIRTGGILLIDVIWVFVIFVYLLINYHRRSRFFRRIEEQLQELEEPILLADVMEKSPRYDDRFYYFIIRRLNKFFLEELRQKEDEKKRAGGLYGKLGARS</sequence>
<protein>
    <submittedName>
        <fullName evidence="2">Uncharacterized protein</fullName>
    </submittedName>
</protein>
<name>A0A9X2MIE2_9FIRM</name>
<reference evidence="2" key="1">
    <citation type="submission" date="2022-07" db="EMBL/GenBank/DDBJ databases">
        <title>Enhanced cultured diversity of the mouse gut microbiota enables custom-made synthetic communities.</title>
        <authorList>
            <person name="Afrizal A."/>
        </authorList>
    </citation>
    <scope>NUCLEOTIDE SEQUENCE</scope>
    <source>
        <strain evidence="2">DSM 29482</strain>
    </source>
</reference>
<evidence type="ECO:0000256" key="1">
    <source>
        <dbReference type="SAM" id="Phobius"/>
    </source>
</evidence>
<dbReference type="EMBL" id="JANJZL010000004">
    <property type="protein sequence ID" value="MCR2044096.1"/>
    <property type="molecule type" value="Genomic_DNA"/>
</dbReference>
<comment type="caution">
    <text evidence="2">The sequence shown here is derived from an EMBL/GenBank/DDBJ whole genome shotgun (WGS) entry which is preliminary data.</text>
</comment>
<dbReference type="AlphaFoldDB" id="A0A9X2MIE2"/>
<dbReference type="RefSeq" id="WP_257490385.1">
    <property type="nucleotide sequence ID" value="NZ_JANJZL010000004.1"/>
</dbReference>
<feature type="transmembrane region" description="Helical" evidence="1">
    <location>
        <begin position="12"/>
        <end position="30"/>
    </location>
</feature>
<keyword evidence="1" id="KW-0812">Transmembrane</keyword>
<proteinExistence type="predicted"/>
<gene>
    <name evidence="2" type="ORF">NSA23_08185</name>
</gene>